<dbReference type="AlphaFoldDB" id="A0A0E9QUK5"/>
<reference evidence="1" key="1">
    <citation type="submission" date="2014-11" db="EMBL/GenBank/DDBJ databases">
        <authorList>
            <person name="Amaro Gonzalez C."/>
        </authorList>
    </citation>
    <scope>NUCLEOTIDE SEQUENCE</scope>
</reference>
<reference evidence="1" key="2">
    <citation type="journal article" date="2015" name="Fish Shellfish Immunol.">
        <title>Early steps in the European eel (Anguilla anguilla)-Vibrio vulnificus interaction in the gills: Role of the RtxA13 toxin.</title>
        <authorList>
            <person name="Callol A."/>
            <person name="Pajuelo D."/>
            <person name="Ebbesson L."/>
            <person name="Teles M."/>
            <person name="MacKenzie S."/>
            <person name="Amaro C."/>
        </authorList>
    </citation>
    <scope>NUCLEOTIDE SEQUENCE</scope>
</reference>
<proteinExistence type="predicted"/>
<evidence type="ECO:0000313" key="1">
    <source>
        <dbReference type="EMBL" id="JAH19758.1"/>
    </source>
</evidence>
<dbReference type="EMBL" id="GBXM01088819">
    <property type="protein sequence ID" value="JAH19758.1"/>
    <property type="molecule type" value="Transcribed_RNA"/>
</dbReference>
<accession>A0A0E9QUK5</accession>
<name>A0A0E9QUK5_ANGAN</name>
<organism evidence="1">
    <name type="scientific">Anguilla anguilla</name>
    <name type="common">European freshwater eel</name>
    <name type="synonym">Muraena anguilla</name>
    <dbReference type="NCBI Taxonomy" id="7936"/>
    <lineage>
        <taxon>Eukaryota</taxon>
        <taxon>Metazoa</taxon>
        <taxon>Chordata</taxon>
        <taxon>Craniata</taxon>
        <taxon>Vertebrata</taxon>
        <taxon>Euteleostomi</taxon>
        <taxon>Actinopterygii</taxon>
        <taxon>Neopterygii</taxon>
        <taxon>Teleostei</taxon>
        <taxon>Anguilliformes</taxon>
        <taxon>Anguillidae</taxon>
        <taxon>Anguilla</taxon>
    </lineage>
</organism>
<sequence>MNMETTVDIIGVGVIKKMHIIKVKPMRASLCHFLHNRQQVRLPRC</sequence>
<protein>
    <submittedName>
        <fullName evidence="1">Uncharacterized protein</fullName>
    </submittedName>
</protein>